<dbReference type="EMBL" id="JARJCW010000173">
    <property type="protein sequence ID" value="KAJ7189568.1"/>
    <property type="molecule type" value="Genomic_DNA"/>
</dbReference>
<reference evidence="3" key="1">
    <citation type="submission" date="2023-03" db="EMBL/GenBank/DDBJ databases">
        <title>Massive genome expansion in bonnet fungi (Mycena s.s.) driven by repeated elements and novel gene families across ecological guilds.</title>
        <authorList>
            <consortium name="Lawrence Berkeley National Laboratory"/>
            <person name="Harder C.B."/>
            <person name="Miyauchi S."/>
            <person name="Viragh M."/>
            <person name="Kuo A."/>
            <person name="Thoen E."/>
            <person name="Andreopoulos B."/>
            <person name="Lu D."/>
            <person name="Skrede I."/>
            <person name="Drula E."/>
            <person name="Henrissat B."/>
            <person name="Morin E."/>
            <person name="Kohler A."/>
            <person name="Barry K."/>
            <person name="LaButti K."/>
            <person name="Morin E."/>
            <person name="Salamov A."/>
            <person name="Lipzen A."/>
            <person name="Mereny Z."/>
            <person name="Hegedus B."/>
            <person name="Baldrian P."/>
            <person name="Stursova M."/>
            <person name="Weitz H."/>
            <person name="Taylor A."/>
            <person name="Grigoriev I.V."/>
            <person name="Nagy L.G."/>
            <person name="Martin F."/>
            <person name="Kauserud H."/>
        </authorList>
    </citation>
    <scope>NUCLEOTIDE SEQUENCE</scope>
    <source>
        <strain evidence="3">9144</strain>
    </source>
</reference>
<dbReference type="GO" id="GO:0004672">
    <property type="term" value="F:protein kinase activity"/>
    <property type="evidence" value="ECO:0007669"/>
    <property type="project" value="InterPro"/>
</dbReference>
<proteinExistence type="predicted"/>
<dbReference type="AlphaFoldDB" id="A0AAD6Y128"/>
<comment type="caution">
    <text evidence="3">The sequence shown here is derived from an EMBL/GenBank/DDBJ whole genome shotgun (WGS) entry which is preliminary data.</text>
</comment>
<name>A0AAD6Y128_9AGAR</name>
<evidence type="ECO:0000313" key="3">
    <source>
        <dbReference type="EMBL" id="KAJ7189568.1"/>
    </source>
</evidence>
<dbReference type="Proteomes" id="UP001219525">
    <property type="component" value="Unassembled WGS sequence"/>
</dbReference>
<dbReference type="InterPro" id="IPR000719">
    <property type="entry name" value="Prot_kinase_dom"/>
</dbReference>
<organism evidence="3 4">
    <name type="scientific">Mycena pura</name>
    <dbReference type="NCBI Taxonomy" id="153505"/>
    <lineage>
        <taxon>Eukaryota</taxon>
        <taxon>Fungi</taxon>
        <taxon>Dikarya</taxon>
        <taxon>Basidiomycota</taxon>
        <taxon>Agaricomycotina</taxon>
        <taxon>Agaricomycetes</taxon>
        <taxon>Agaricomycetidae</taxon>
        <taxon>Agaricales</taxon>
        <taxon>Marasmiineae</taxon>
        <taxon>Mycenaceae</taxon>
        <taxon>Mycena</taxon>
    </lineage>
</organism>
<feature type="domain" description="Protein kinase" evidence="2">
    <location>
        <begin position="168"/>
        <end position="411"/>
    </location>
</feature>
<evidence type="ECO:0000259" key="2">
    <source>
        <dbReference type="PROSITE" id="PS50011"/>
    </source>
</evidence>
<dbReference type="SMART" id="SM00220">
    <property type="entry name" value="S_TKc"/>
    <property type="match status" value="1"/>
</dbReference>
<keyword evidence="4" id="KW-1185">Reference proteome</keyword>
<accession>A0AAD6Y128</accession>
<dbReference type="PROSITE" id="PS50011">
    <property type="entry name" value="PROTEIN_KINASE_DOM"/>
    <property type="match status" value="1"/>
</dbReference>
<dbReference type="PANTHER" id="PTHR24345:SF87">
    <property type="entry name" value="TBC1 DOMAIN CONTAINING KINASE"/>
    <property type="match status" value="1"/>
</dbReference>
<dbReference type="InterPro" id="IPR008266">
    <property type="entry name" value="Tyr_kinase_AS"/>
</dbReference>
<dbReference type="SUPFAM" id="SSF56112">
    <property type="entry name" value="Protein kinase-like (PK-like)"/>
    <property type="match status" value="1"/>
</dbReference>
<evidence type="ECO:0000256" key="1">
    <source>
        <dbReference type="SAM" id="MobiDB-lite"/>
    </source>
</evidence>
<gene>
    <name evidence="3" type="ORF">GGX14DRAFT_609050</name>
</gene>
<evidence type="ECO:0000313" key="4">
    <source>
        <dbReference type="Proteomes" id="UP001219525"/>
    </source>
</evidence>
<dbReference type="InterPro" id="IPR011009">
    <property type="entry name" value="Kinase-like_dom_sf"/>
</dbReference>
<feature type="compositionally biased region" description="Acidic residues" evidence="1">
    <location>
        <begin position="69"/>
        <end position="86"/>
    </location>
</feature>
<protein>
    <recommendedName>
        <fullName evidence="2">Protein kinase domain-containing protein</fullName>
    </recommendedName>
</protein>
<dbReference type="PROSITE" id="PS00109">
    <property type="entry name" value="PROTEIN_KINASE_TYR"/>
    <property type="match status" value="1"/>
</dbReference>
<dbReference type="Gene3D" id="1.10.510.10">
    <property type="entry name" value="Transferase(Phosphotransferase) domain 1"/>
    <property type="match status" value="1"/>
</dbReference>
<feature type="region of interest" description="Disordered" evidence="1">
    <location>
        <begin position="66"/>
        <end position="98"/>
    </location>
</feature>
<dbReference type="Pfam" id="PF00069">
    <property type="entry name" value="Pkinase"/>
    <property type="match status" value="1"/>
</dbReference>
<dbReference type="PANTHER" id="PTHR24345">
    <property type="entry name" value="SERINE/THREONINE-PROTEIN KINASE PLK"/>
    <property type="match status" value="1"/>
</dbReference>
<dbReference type="GO" id="GO:0005524">
    <property type="term" value="F:ATP binding"/>
    <property type="evidence" value="ECO:0007669"/>
    <property type="project" value="InterPro"/>
</dbReference>
<sequence length="822" mass="91445">MTVSERCEACRVRLALAKRLATDVLPSSQRQLWRSNDPVCPASNHWLSIWLHSRLQESFSGLFEKYNGDDSDNDSDSDDDEYDDSDDPHYGGNDCELPTNKYEMSYTVEQFSDIRELDPEWDDADIEEVMVLSPKQRHSKLPTISEEYNTLSLAAHLDCSESLPQTITSTEFEILPTSGGPIHCRKRSTNKLYVVKALNPGMHEKAVMDAIRGLCAPFVERLHWILPGFTDDEVGSVYVVLDSSYSDSLDAVVKSKSLSPADVLFYACEVADAISSLKAASIIHRDLAPSNIFVDDAGHIVLSNFRNATMFSTATMCCMPPPNAAIAYQAPEIVLGWAHDFASAFFRCSANAKFHELQNPLKDSIPDRSQILDVNLSDALPPQPKDLIKKCLERNPALRLPIEGIKDHHYFATVYSSNFSRSDWLNVREKNILQTASKAIPSQPRLQRVDVVNDITKPPIRSFRSMDDIRAQMHAKRFSLNVPSNSARMWHHRPSHSTGTSSLPLADPMAIDPLPTFPSRLSLQIQTPDMLPTIFRPTPLDGRLVKEQEPAQPSPVDSSPTVCEVSPRERMAQFWERLDEEEEQQHIVPSASSFELRDALMLALPCPPLPQPRPRRKLRECTSSAALRRSHSNHRFSVFSATDVTTNKLRKLRRPLSTPFLSKPILDLPSGVEQIGKGIGFTYKMPAASQSKASICTASASSAAGRLLRNGLGLGKRILRRVKSSPRFSSPLGLAQRRACEPPARIQTGLAQTPSMHSPVSDGPLTPDSIAFPPLPEIVDDPFAKDEVEAVRFGEAYTTLRLVPISPALSPIMDNIVLDRNM</sequence>
<dbReference type="GO" id="GO:0005634">
    <property type="term" value="C:nucleus"/>
    <property type="evidence" value="ECO:0007669"/>
    <property type="project" value="TreeGrafter"/>
</dbReference>